<dbReference type="Gene3D" id="3.40.50.1010">
    <property type="entry name" value="5'-nuclease"/>
    <property type="match status" value="1"/>
</dbReference>
<evidence type="ECO:0000256" key="1">
    <source>
        <dbReference type="ARBA" id="ARBA00022722"/>
    </source>
</evidence>
<dbReference type="Pfam" id="PF02739">
    <property type="entry name" value="5_3_exonuc_N"/>
    <property type="match status" value="1"/>
</dbReference>
<accession>A0A1F6BAT8</accession>
<evidence type="ECO:0000313" key="6">
    <source>
        <dbReference type="EMBL" id="OGG34046.1"/>
    </source>
</evidence>
<dbReference type="FunFam" id="1.10.150.20:FF:000003">
    <property type="entry name" value="DNA polymerase I"/>
    <property type="match status" value="1"/>
</dbReference>
<dbReference type="PANTHER" id="PTHR42646">
    <property type="entry name" value="FLAP ENDONUCLEASE XNI"/>
    <property type="match status" value="1"/>
</dbReference>
<dbReference type="EMBL" id="MFJU01000036">
    <property type="protein sequence ID" value="OGG34046.1"/>
    <property type="molecule type" value="Genomic_DNA"/>
</dbReference>
<comment type="caution">
    <text evidence="6">The sequence shown here is derived from an EMBL/GenBank/DDBJ whole genome shotgun (WGS) entry which is preliminary data.</text>
</comment>
<dbReference type="SUPFAM" id="SSF47807">
    <property type="entry name" value="5' to 3' exonuclease, C-terminal subdomain"/>
    <property type="match status" value="1"/>
</dbReference>
<dbReference type="STRING" id="1798391.A2968_07070"/>
<evidence type="ECO:0000256" key="4">
    <source>
        <dbReference type="ARBA" id="ARBA00023125"/>
    </source>
</evidence>
<dbReference type="InterPro" id="IPR008918">
    <property type="entry name" value="HhH2"/>
</dbReference>
<name>A0A1F6BAT8_9BACT</name>
<dbReference type="Pfam" id="PF01367">
    <property type="entry name" value="5_3_exonuc"/>
    <property type="match status" value="1"/>
</dbReference>
<keyword evidence="2" id="KW-0378">Hydrolase</keyword>
<keyword evidence="3" id="KW-0269">Exonuclease</keyword>
<dbReference type="SMART" id="SM00279">
    <property type="entry name" value="HhH2"/>
    <property type="match status" value="1"/>
</dbReference>
<feature type="domain" description="5'-3' exonuclease" evidence="5">
    <location>
        <begin position="3"/>
        <end position="266"/>
    </location>
</feature>
<dbReference type="AlphaFoldDB" id="A0A1F6BAT8"/>
<gene>
    <name evidence="6" type="ORF">A2968_07070</name>
</gene>
<dbReference type="InterPro" id="IPR020046">
    <property type="entry name" value="5-3_exonucl_a-hlix_arch_N"/>
</dbReference>
<dbReference type="Gene3D" id="1.10.150.20">
    <property type="entry name" value="5' to 3' exonuclease, C-terminal subdomain"/>
    <property type="match status" value="1"/>
</dbReference>
<dbReference type="CDD" id="cd09859">
    <property type="entry name" value="PIN_53EXO"/>
    <property type="match status" value="1"/>
</dbReference>
<keyword evidence="4" id="KW-0238">DNA-binding</keyword>
<organism evidence="6 7">
    <name type="scientific">Candidatus Gottesmanbacteria bacterium RIFCSPLOWO2_01_FULL_42_22</name>
    <dbReference type="NCBI Taxonomy" id="1798391"/>
    <lineage>
        <taxon>Bacteria</taxon>
        <taxon>Candidatus Gottesmaniibacteriota</taxon>
    </lineage>
</organism>
<dbReference type="InterPro" id="IPR002421">
    <property type="entry name" value="5-3_exonuclease"/>
</dbReference>
<protein>
    <recommendedName>
        <fullName evidence="5">5'-3' exonuclease domain-containing protein</fullName>
    </recommendedName>
</protein>
<evidence type="ECO:0000256" key="2">
    <source>
        <dbReference type="ARBA" id="ARBA00022801"/>
    </source>
</evidence>
<dbReference type="InterPro" id="IPR029060">
    <property type="entry name" value="PIN-like_dom_sf"/>
</dbReference>
<dbReference type="GO" id="GO:0033567">
    <property type="term" value="P:DNA replication, Okazaki fragment processing"/>
    <property type="evidence" value="ECO:0007669"/>
    <property type="project" value="InterPro"/>
</dbReference>
<dbReference type="InterPro" id="IPR020045">
    <property type="entry name" value="DNA_polI_H3TH"/>
</dbReference>
<dbReference type="InterPro" id="IPR038969">
    <property type="entry name" value="FEN"/>
</dbReference>
<dbReference type="GO" id="GO:0017108">
    <property type="term" value="F:5'-flap endonuclease activity"/>
    <property type="evidence" value="ECO:0007669"/>
    <property type="project" value="InterPro"/>
</dbReference>
<evidence type="ECO:0000313" key="7">
    <source>
        <dbReference type="Proteomes" id="UP000176228"/>
    </source>
</evidence>
<sequence>MIKRLVVIDGHAILHRAYHALPPLTAPDGTVVNAVYGFASMLLRVIHDLKPEYLIVAFDHAKPTFRKKLFKEYQAQRPEMEKTLISQIDLVKRMVDLMGISVYGLDGYEADDVIGTISTAAGNQKLGDCQLETIIVTGDRDILQLVNNKVKVYLPVKGISESKMYGISEVEEKFGIKPSQIADFKALVGDTADNYPGVAGIGPKTAVDLLHKFKTVEEVYRNLNSIEGKVKEKLIQDKENAFMSKKLATIVCDVPIEIDLARSKLASLEKPGVINFFEEMEFRSMIPRLSSGKEGALLMSQKAAKKKQDNSKQTSLF</sequence>
<evidence type="ECO:0000256" key="3">
    <source>
        <dbReference type="ARBA" id="ARBA00022839"/>
    </source>
</evidence>
<evidence type="ECO:0000259" key="5">
    <source>
        <dbReference type="SMART" id="SM00475"/>
    </source>
</evidence>
<reference evidence="6 7" key="1">
    <citation type="journal article" date="2016" name="Nat. Commun.">
        <title>Thousands of microbial genomes shed light on interconnected biogeochemical processes in an aquifer system.</title>
        <authorList>
            <person name="Anantharaman K."/>
            <person name="Brown C.T."/>
            <person name="Hug L.A."/>
            <person name="Sharon I."/>
            <person name="Castelle C.J."/>
            <person name="Probst A.J."/>
            <person name="Thomas B.C."/>
            <person name="Singh A."/>
            <person name="Wilkins M.J."/>
            <person name="Karaoz U."/>
            <person name="Brodie E.L."/>
            <person name="Williams K.H."/>
            <person name="Hubbard S.S."/>
            <person name="Banfield J.F."/>
        </authorList>
    </citation>
    <scope>NUCLEOTIDE SEQUENCE [LARGE SCALE GENOMIC DNA]</scope>
</reference>
<dbReference type="InterPro" id="IPR036279">
    <property type="entry name" value="5-3_exonuclease_C_sf"/>
</dbReference>
<dbReference type="SMART" id="SM00475">
    <property type="entry name" value="53EXOc"/>
    <property type="match status" value="1"/>
</dbReference>
<dbReference type="Proteomes" id="UP000176228">
    <property type="component" value="Unassembled WGS sequence"/>
</dbReference>
<dbReference type="CDD" id="cd09898">
    <property type="entry name" value="H3TH_53EXO"/>
    <property type="match status" value="1"/>
</dbReference>
<dbReference type="GO" id="GO:0003677">
    <property type="term" value="F:DNA binding"/>
    <property type="evidence" value="ECO:0007669"/>
    <property type="project" value="UniProtKB-KW"/>
</dbReference>
<dbReference type="GO" id="GO:0008409">
    <property type="term" value="F:5'-3' exonuclease activity"/>
    <property type="evidence" value="ECO:0007669"/>
    <property type="project" value="InterPro"/>
</dbReference>
<proteinExistence type="predicted"/>
<dbReference type="SUPFAM" id="SSF88723">
    <property type="entry name" value="PIN domain-like"/>
    <property type="match status" value="1"/>
</dbReference>
<dbReference type="FunFam" id="3.40.50.1010:FF:000001">
    <property type="entry name" value="DNA polymerase I"/>
    <property type="match status" value="1"/>
</dbReference>
<keyword evidence="1" id="KW-0540">Nuclease</keyword>
<dbReference type="PANTHER" id="PTHR42646:SF2">
    <property type="entry name" value="5'-3' EXONUCLEASE FAMILY PROTEIN"/>
    <property type="match status" value="1"/>
</dbReference>